<evidence type="ECO:0000313" key="4">
    <source>
        <dbReference type="EMBL" id="KAK4128109.1"/>
    </source>
</evidence>
<dbReference type="InterPro" id="IPR036770">
    <property type="entry name" value="Ankyrin_rpt-contain_sf"/>
</dbReference>
<protein>
    <submittedName>
        <fullName evidence="4">Ankyrin</fullName>
    </submittedName>
</protein>
<dbReference type="PANTHER" id="PTHR24171">
    <property type="entry name" value="ANKYRIN REPEAT DOMAIN-CONTAINING PROTEIN 39-RELATED"/>
    <property type="match status" value="1"/>
</dbReference>
<dbReference type="Gene3D" id="1.25.40.20">
    <property type="entry name" value="Ankyrin repeat-containing domain"/>
    <property type="match status" value="2"/>
</dbReference>
<evidence type="ECO:0000256" key="3">
    <source>
        <dbReference type="PROSITE-ProRule" id="PRU00023"/>
    </source>
</evidence>
<dbReference type="GeneID" id="87824941"/>
<dbReference type="AlphaFoldDB" id="A0AAN6Z8E8"/>
<proteinExistence type="predicted"/>
<accession>A0AAN6Z8E8</accession>
<evidence type="ECO:0000313" key="5">
    <source>
        <dbReference type="Proteomes" id="UP001302602"/>
    </source>
</evidence>
<dbReference type="EMBL" id="MU853223">
    <property type="protein sequence ID" value="KAK4128109.1"/>
    <property type="molecule type" value="Genomic_DNA"/>
</dbReference>
<dbReference type="Pfam" id="PF12796">
    <property type="entry name" value="Ank_2"/>
    <property type="match status" value="2"/>
</dbReference>
<dbReference type="SMART" id="SM00248">
    <property type="entry name" value="ANK"/>
    <property type="match status" value="3"/>
</dbReference>
<dbReference type="PROSITE" id="PS50297">
    <property type="entry name" value="ANK_REP_REGION"/>
    <property type="match status" value="2"/>
</dbReference>
<sequence length="155" mass="16938">MLQLFLAIGASVGSKDSCRRTLLHWAAWRSYNVGAQLLIDRGADVQETDRDGATPLHLAIAALHLATHHNMTEVVQLLLRCGVDANQMRKKVWVMPGATALQEAAWNGSEDFARLLIEAGADVHAVDEDGITALHQAVSNGRITCHRRLAARPRC</sequence>
<dbReference type="Proteomes" id="UP001302602">
    <property type="component" value="Unassembled WGS sequence"/>
</dbReference>
<reference evidence="4" key="1">
    <citation type="journal article" date="2023" name="Mol. Phylogenet. Evol.">
        <title>Genome-scale phylogeny and comparative genomics of the fungal order Sordariales.</title>
        <authorList>
            <person name="Hensen N."/>
            <person name="Bonometti L."/>
            <person name="Westerberg I."/>
            <person name="Brannstrom I.O."/>
            <person name="Guillou S."/>
            <person name="Cros-Aarteil S."/>
            <person name="Calhoun S."/>
            <person name="Haridas S."/>
            <person name="Kuo A."/>
            <person name="Mondo S."/>
            <person name="Pangilinan J."/>
            <person name="Riley R."/>
            <person name="LaButti K."/>
            <person name="Andreopoulos B."/>
            <person name="Lipzen A."/>
            <person name="Chen C."/>
            <person name="Yan M."/>
            <person name="Daum C."/>
            <person name="Ng V."/>
            <person name="Clum A."/>
            <person name="Steindorff A."/>
            <person name="Ohm R.A."/>
            <person name="Martin F."/>
            <person name="Silar P."/>
            <person name="Natvig D.O."/>
            <person name="Lalanne C."/>
            <person name="Gautier V."/>
            <person name="Ament-Velasquez S.L."/>
            <person name="Kruys A."/>
            <person name="Hutchinson M.I."/>
            <person name="Powell A.J."/>
            <person name="Barry K."/>
            <person name="Miller A.N."/>
            <person name="Grigoriev I.V."/>
            <person name="Debuchy R."/>
            <person name="Gladieux P."/>
            <person name="Hiltunen Thoren M."/>
            <person name="Johannesson H."/>
        </authorList>
    </citation>
    <scope>NUCLEOTIDE SEQUENCE</scope>
    <source>
        <strain evidence="4">CBS 731.68</strain>
    </source>
</reference>
<comment type="caution">
    <text evidence="4">The sequence shown here is derived from an EMBL/GenBank/DDBJ whole genome shotgun (WGS) entry which is preliminary data.</text>
</comment>
<reference evidence="4" key="2">
    <citation type="submission" date="2023-05" db="EMBL/GenBank/DDBJ databases">
        <authorList>
            <consortium name="Lawrence Berkeley National Laboratory"/>
            <person name="Steindorff A."/>
            <person name="Hensen N."/>
            <person name="Bonometti L."/>
            <person name="Westerberg I."/>
            <person name="Brannstrom I.O."/>
            <person name="Guillou S."/>
            <person name="Cros-Aarteil S."/>
            <person name="Calhoun S."/>
            <person name="Haridas S."/>
            <person name="Kuo A."/>
            <person name="Mondo S."/>
            <person name="Pangilinan J."/>
            <person name="Riley R."/>
            <person name="Labutti K."/>
            <person name="Andreopoulos B."/>
            <person name="Lipzen A."/>
            <person name="Chen C."/>
            <person name="Yanf M."/>
            <person name="Daum C."/>
            <person name="Ng V."/>
            <person name="Clum A."/>
            <person name="Ohm R."/>
            <person name="Martin F."/>
            <person name="Silar P."/>
            <person name="Natvig D."/>
            <person name="Lalanne C."/>
            <person name="Gautier V."/>
            <person name="Ament-Velasquez S.L."/>
            <person name="Kruys A."/>
            <person name="Hutchinson M.I."/>
            <person name="Powell A.J."/>
            <person name="Barry K."/>
            <person name="Miller A.N."/>
            <person name="Grigoriev I.V."/>
            <person name="Debuchy R."/>
            <person name="Gladieux P."/>
            <person name="Thoren M.H."/>
            <person name="Johannesson H."/>
        </authorList>
    </citation>
    <scope>NUCLEOTIDE SEQUENCE</scope>
    <source>
        <strain evidence="4">CBS 731.68</strain>
    </source>
</reference>
<gene>
    <name evidence="4" type="ORF">N657DRAFT_562904</name>
</gene>
<dbReference type="RefSeq" id="XP_062651880.1">
    <property type="nucleotide sequence ID" value="XM_062788171.1"/>
</dbReference>
<feature type="repeat" description="ANK" evidence="3">
    <location>
        <begin position="51"/>
        <end position="90"/>
    </location>
</feature>
<name>A0AAN6Z8E8_9PEZI</name>
<keyword evidence="1" id="KW-0677">Repeat</keyword>
<dbReference type="PROSITE" id="PS50088">
    <property type="entry name" value="ANK_REPEAT"/>
    <property type="match status" value="3"/>
</dbReference>
<evidence type="ECO:0000256" key="2">
    <source>
        <dbReference type="ARBA" id="ARBA00023043"/>
    </source>
</evidence>
<feature type="repeat" description="ANK" evidence="3">
    <location>
        <begin position="96"/>
        <end position="128"/>
    </location>
</feature>
<dbReference type="SUPFAM" id="SSF48403">
    <property type="entry name" value="Ankyrin repeat"/>
    <property type="match status" value="1"/>
</dbReference>
<evidence type="ECO:0000256" key="1">
    <source>
        <dbReference type="ARBA" id="ARBA00022737"/>
    </source>
</evidence>
<keyword evidence="2 3" id="KW-0040">ANK repeat</keyword>
<feature type="repeat" description="ANK" evidence="3">
    <location>
        <begin position="18"/>
        <end position="50"/>
    </location>
</feature>
<dbReference type="InterPro" id="IPR002110">
    <property type="entry name" value="Ankyrin_rpt"/>
</dbReference>
<keyword evidence="5" id="KW-1185">Reference proteome</keyword>
<dbReference type="PANTHER" id="PTHR24171:SF10">
    <property type="entry name" value="ANKYRIN REPEAT DOMAIN-CONTAINING PROTEIN 29-LIKE"/>
    <property type="match status" value="1"/>
</dbReference>
<organism evidence="4 5">
    <name type="scientific">Parathielavia appendiculata</name>
    <dbReference type="NCBI Taxonomy" id="2587402"/>
    <lineage>
        <taxon>Eukaryota</taxon>
        <taxon>Fungi</taxon>
        <taxon>Dikarya</taxon>
        <taxon>Ascomycota</taxon>
        <taxon>Pezizomycotina</taxon>
        <taxon>Sordariomycetes</taxon>
        <taxon>Sordariomycetidae</taxon>
        <taxon>Sordariales</taxon>
        <taxon>Chaetomiaceae</taxon>
        <taxon>Parathielavia</taxon>
    </lineage>
</organism>